<protein>
    <submittedName>
        <fullName evidence="1">Uncharacterized protein</fullName>
    </submittedName>
</protein>
<comment type="caution">
    <text evidence="1">The sequence shown here is derived from an EMBL/GenBank/DDBJ whole genome shotgun (WGS) entry which is preliminary data.</text>
</comment>
<reference evidence="1 2" key="1">
    <citation type="submission" date="2021-06" db="EMBL/GenBank/DDBJ databases">
        <authorList>
            <person name="Palmer J.M."/>
        </authorList>
    </citation>
    <scope>NUCLEOTIDE SEQUENCE [LARGE SCALE GENOMIC DNA]</scope>
    <source>
        <strain evidence="1 2">GA_2019</strain>
        <tissue evidence="1">Muscle</tissue>
    </source>
</reference>
<keyword evidence="2" id="KW-1185">Reference proteome</keyword>
<accession>A0ABV0MKZ0</accession>
<dbReference type="EMBL" id="JAHRIO010003362">
    <property type="protein sequence ID" value="MEQ2159774.1"/>
    <property type="molecule type" value="Genomic_DNA"/>
</dbReference>
<name>A0ABV0MKZ0_9TELE</name>
<evidence type="ECO:0000313" key="2">
    <source>
        <dbReference type="Proteomes" id="UP001476798"/>
    </source>
</evidence>
<feature type="non-terminal residue" evidence="1">
    <location>
        <position position="1"/>
    </location>
</feature>
<organism evidence="1 2">
    <name type="scientific">Goodea atripinnis</name>
    <dbReference type="NCBI Taxonomy" id="208336"/>
    <lineage>
        <taxon>Eukaryota</taxon>
        <taxon>Metazoa</taxon>
        <taxon>Chordata</taxon>
        <taxon>Craniata</taxon>
        <taxon>Vertebrata</taxon>
        <taxon>Euteleostomi</taxon>
        <taxon>Actinopterygii</taxon>
        <taxon>Neopterygii</taxon>
        <taxon>Teleostei</taxon>
        <taxon>Neoteleostei</taxon>
        <taxon>Acanthomorphata</taxon>
        <taxon>Ovalentaria</taxon>
        <taxon>Atherinomorphae</taxon>
        <taxon>Cyprinodontiformes</taxon>
        <taxon>Goodeidae</taxon>
        <taxon>Goodea</taxon>
    </lineage>
</organism>
<evidence type="ECO:0000313" key="1">
    <source>
        <dbReference type="EMBL" id="MEQ2159774.1"/>
    </source>
</evidence>
<proteinExistence type="predicted"/>
<sequence>SFSTGSIMGRSDPVLSSSYSLPAMPSFSMAASLPMQFTPKYQTNILGVTKAASKAWEKDAN</sequence>
<gene>
    <name evidence="1" type="ORF">GOODEAATRI_026730</name>
</gene>
<dbReference type="Proteomes" id="UP001476798">
    <property type="component" value="Unassembled WGS sequence"/>
</dbReference>